<dbReference type="AlphaFoldDB" id="A0A177AXX8"/>
<comment type="catalytic activity">
    <reaction evidence="4">
        <text>a 5'-end (N(7)-methyl 5'-triphosphoguanosine)-ribonucleoside in snoRNA + S-adenosyl-L-methionine = a 5'-end (N(2),N(7)-dimethyl 5'-triphosphoguanosine)-ribonucleoside in snoRNA + S-adenosyl-L-homocysteine + H(+)</text>
        <dbReference type="Rhea" id="RHEA:78475"/>
        <dbReference type="Rhea" id="RHEA-COMP:19086"/>
        <dbReference type="Rhea" id="RHEA-COMP:19088"/>
        <dbReference type="ChEBI" id="CHEBI:15378"/>
        <dbReference type="ChEBI" id="CHEBI:57856"/>
        <dbReference type="ChEBI" id="CHEBI:59789"/>
        <dbReference type="ChEBI" id="CHEBI:156461"/>
        <dbReference type="ChEBI" id="CHEBI:172880"/>
    </reaction>
    <physiologicalReaction direction="left-to-right" evidence="4">
        <dbReference type="Rhea" id="RHEA:78476"/>
    </physiologicalReaction>
</comment>
<dbReference type="Gene3D" id="3.40.50.150">
    <property type="entry name" value="Vaccinia Virus protein VP39"/>
    <property type="match status" value="1"/>
</dbReference>
<keyword evidence="8" id="KW-0489">Methyltransferase</keyword>
<evidence type="ECO:0000313" key="9">
    <source>
        <dbReference type="Proteomes" id="UP000078046"/>
    </source>
</evidence>
<dbReference type="Proteomes" id="UP000078046">
    <property type="component" value="Unassembled WGS sequence"/>
</dbReference>
<organism evidence="8 9">
    <name type="scientific">Intoshia linei</name>
    <dbReference type="NCBI Taxonomy" id="1819745"/>
    <lineage>
        <taxon>Eukaryota</taxon>
        <taxon>Metazoa</taxon>
        <taxon>Spiralia</taxon>
        <taxon>Lophotrochozoa</taxon>
        <taxon>Mesozoa</taxon>
        <taxon>Orthonectida</taxon>
        <taxon>Rhopaluridae</taxon>
        <taxon>Intoshia</taxon>
    </lineage>
</organism>
<keyword evidence="8" id="KW-0808">Transferase</keyword>
<evidence type="ECO:0000256" key="6">
    <source>
        <dbReference type="ARBA" id="ARBA00049075"/>
    </source>
</evidence>
<dbReference type="GO" id="GO:0071164">
    <property type="term" value="F:RNA cap trimethylguanosine synthase activity"/>
    <property type="evidence" value="ECO:0007669"/>
    <property type="project" value="TreeGrafter"/>
</dbReference>
<dbReference type="OrthoDB" id="194443at2759"/>
<dbReference type="EMBL" id="LWCA01000809">
    <property type="protein sequence ID" value="OAF66859.1"/>
    <property type="molecule type" value="Genomic_DNA"/>
</dbReference>
<dbReference type="GO" id="GO:0005634">
    <property type="term" value="C:nucleus"/>
    <property type="evidence" value="ECO:0007669"/>
    <property type="project" value="TreeGrafter"/>
</dbReference>
<keyword evidence="9" id="KW-1185">Reference proteome</keyword>
<dbReference type="CDD" id="cd02440">
    <property type="entry name" value="AdoMet_MTases"/>
    <property type="match status" value="1"/>
</dbReference>
<comment type="catalytic activity">
    <reaction evidence="5">
        <text>a 5'-end (N(2),N(7)-dimethyl 5'-triphosphoguanosine)-ribonucleoside in snRNA + S-adenosyl-L-methionine = a 5'-end (N(2),N(2),N(7)-trimethyl 5'-triphosphoguanosine)-ribonucleoside in snRNA + S-adenosyl-L-homocysteine + H(+)</text>
        <dbReference type="Rhea" id="RHEA:78479"/>
        <dbReference type="Rhea" id="RHEA-COMP:19087"/>
        <dbReference type="Rhea" id="RHEA-COMP:19089"/>
        <dbReference type="ChEBI" id="CHEBI:15378"/>
        <dbReference type="ChEBI" id="CHEBI:57856"/>
        <dbReference type="ChEBI" id="CHEBI:59789"/>
        <dbReference type="ChEBI" id="CHEBI:167623"/>
        <dbReference type="ChEBI" id="CHEBI:172880"/>
    </reaction>
    <physiologicalReaction direction="left-to-right" evidence="5">
        <dbReference type="Rhea" id="RHEA:78480"/>
    </physiologicalReaction>
</comment>
<accession>A0A177AXX8</accession>
<gene>
    <name evidence="8" type="ORF">A3Q56_05421</name>
</gene>
<comment type="caution">
    <text evidence="8">The sequence shown here is derived from an EMBL/GenBank/DDBJ whole genome shotgun (WGS) entry which is preliminary data.</text>
</comment>
<sequence>MKYDKTDMKKKRNRKCKNKSKINLHEFANNNENKHICFDKDESIPLNTLPTEFYDSLNSQKIEVTSDILKYWNQRYKYFVKFDCGIQMDKEAWYSVCPEQTAIHIASRLPPKSICINAFCGVGSLSIKIAEICSIVYCIDINPDKITMAKHNASVYGSSDKIEFIVGDYFDVINNFAGISQVIMLDPPWGGPEYILSKWMDPNEFNIPNILHTALQICPNVGVLLPRNLSIDKFKKCLPFGLQVELEQNLINTKYKTITAYFGSLIPDNIY</sequence>
<evidence type="ECO:0000256" key="3">
    <source>
        <dbReference type="ARBA" id="ARBA00047418"/>
    </source>
</evidence>
<dbReference type="PANTHER" id="PTHR14741">
    <property type="entry name" value="S-ADENOSYLMETHIONINE-DEPENDENT METHYLTRANSFERASE RELATED"/>
    <property type="match status" value="1"/>
</dbReference>
<evidence type="ECO:0000313" key="8">
    <source>
        <dbReference type="EMBL" id="OAF66859.1"/>
    </source>
</evidence>
<reference evidence="8 9" key="1">
    <citation type="submission" date="2016-04" db="EMBL/GenBank/DDBJ databases">
        <title>The genome of Intoshia linei affirms orthonectids as highly simplified spiralians.</title>
        <authorList>
            <person name="Mikhailov K.V."/>
            <person name="Slusarev G.S."/>
            <person name="Nikitin M.A."/>
            <person name="Logacheva M.D."/>
            <person name="Penin A."/>
            <person name="Aleoshin V."/>
            <person name="Panchin Y.V."/>
        </authorList>
    </citation>
    <scope>NUCLEOTIDE SEQUENCE [LARGE SCALE GENOMIC DNA]</scope>
    <source>
        <strain evidence="8">Intl2013</strain>
        <tissue evidence="8">Whole animal</tissue>
    </source>
</reference>
<name>A0A177AXX8_9BILA</name>
<dbReference type="InterPro" id="IPR029063">
    <property type="entry name" value="SAM-dependent_MTases_sf"/>
</dbReference>
<comment type="similarity">
    <text evidence="2">Belongs to the methyltransferase superfamily. Trimethylguanosine synthase family.</text>
</comment>
<dbReference type="Pfam" id="PF09445">
    <property type="entry name" value="Methyltransf_15"/>
    <property type="match status" value="1"/>
</dbReference>
<evidence type="ECO:0000256" key="5">
    <source>
        <dbReference type="ARBA" id="ARBA00048763"/>
    </source>
</evidence>
<dbReference type="PANTHER" id="PTHR14741:SF32">
    <property type="entry name" value="TRIMETHYLGUANOSINE SYNTHASE"/>
    <property type="match status" value="1"/>
</dbReference>
<dbReference type="SUPFAM" id="SSF53335">
    <property type="entry name" value="S-adenosyl-L-methionine-dependent methyltransferases"/>
    <property type="match status" value="1"/>
</dbReference>
<comment type="catalytic activity">
    <reaction evidence="6">
        <text>a 5'-end (N(7)-methyl 5'-triphosphoguanosine)-ribonucleoside in snRNA + S-adenosyl-L-methionine = a 5'-end (N(2),N(7)-dimethyl 5'-triphosphoguanosine)-ribonucleoside in snRNA + S-adenosyl-L-homocysteine + H(+)</text>
        <dbReference type="Rhea" id="RHEA:78471"/>
        <dbReference type="Rhea" id="RHEA-COMP:19085"/>
        <dbReference type="Rhea" id="RHEA-COMP:19087"/>
        <dbReference type="ChEBI" id="CHEBI:15378"/>
        <dbReference type="ChEBI" id="CHEBI:57856"/>
        <dbReference type="ChEBI" id="CHEBI:59789"/>
        <dbReference type="ChEBI" id="CHEBI:156461"/>
        <dbReference type="ChEBI" id="CHEBI:172880"/>
    </reaction>
    <physiologicalReaction direction="left-to-right" evidence="6">
        <dbReference type="Rhea" id="RHEA:78472"/>
    </physiologicalReaction>
</comment>
<evidence type="ECO:0000256" key="2">
    <source>
        <dbReference type="ARBA" id="ARBA00025783"/>
    </source>
</evidence>
<protein>
    <recommendedName>
        <fullName evidence="1">Trimethylguanosine synthase</fullName>
    </recommendedName>
    <alternativeName>
        <fullName evidence="7">Cap-specific guanine-N(2) methyltransferase</fullName>
    </alternativeName>
</protein>
<proteinExistence type="inferred from homology"/>
<dbReference type="InterPro" id="IPR019012">
    <property type="entry name" value="RNA_cap_Gua-N2-MeTrfase"/>
</dbReference>
<evidence type="ECO:0000256" key="1">
    <source>
        <dbReference type="ARBA" id="ARBA00018517"/>
    </source>
</evidence>
<evidence type="ECO:0000256" key="4">
    <source>
        <dbReference type="ARBA" id="ARBA00048740"/>
    </source>
</evidence>
<comment type="catalytic activity">
    <reaction evidence="3">
        <text>a 5'-end (N(2),N(7)-dimethyl 5'-triphosphoguanosine)-ribonucleoside in snoRNA + S-adenosyl-L-methionine = a 5'-end (N(2),N(2),N(7)-trimethyl 5'-triphosphoguanosine)-ribonucleoside in snoRNA + S-adenosyl-L-homocysteine + H(+)</text>
        <dbReference type="Rhea" id="RHEA:78507"/>
        <dbReference type="Rhea" id="RHEA-COMP:19088"/>
        <dbReference type="Rhea" id="RHEA-COMP:19090"/>
        <dbReference type="ChEBI" id="CHEBI:15378"/>
        <dbReference type="ChEBI" id="CHEBI:57856"/>
        <dbReference type="ChEBI" id="CHEBI:59789"/>
        <dbReference type="ChEBI" id="CHEBI:167623"/>
        <dbReference type="ChEBI" id="CHEBI:172880"/>
    </reaction>
    <physiologicalReaction direction="left-to-right" evidence="3">
        <dbReference type="Rhea" id="RHEA:78508"/>
    </physiologicalReaction>
</comment>
<evidence type="ECO:0000256" key="7">
    <source>
        <dbReference type="ARBA" id="ARBA00049790"/>
    </source>
</evidence>